<evidence type="ECO:0000313" key="4">
    <source>
        <dbReference type="WBParaSite" id="PSAMB.scaffold1930size26589.g15565.t1"/>
    </source>
</evidence>
<dbReference type="WBParaSite" id="PSAMB.scaffold1930size26589.g15565.t1">
    <property type="protein sequence ID" value="PSAMB.scaffold1930size26589.g15565.t1"/>
    <property type="gene ID" value="PSAMB.scaffold1930size26589.g15565"/>
</dbReference>
<evidence type="ECO:0000259" key="2">
    <source>
        <dbReference type="PROSITE" id="PS51864"/>
    </source>
</evidence>
<evidence type="ECO:0000313" key="3">
    <source>
        <dbReference type="Proteomes" id="UP000887566"/>
    </source>
</evidence>
<comment type="caution">
    <text evidence="1">Lacks conserved residue(s) required for the propagation of feature annotation.</text>
</comment>
<dbReference type="Pfam" id="PF01400">
    <property type="entry name" value="Astacin"/>
    <property type="match status" value="1"/>
</dbReference>
<evidence type="ECO:0000256" key="1">
    <source>
        <dbReference type="PROSITE-ProRule" id="PRU01211"/>
    </source>
</evidence>
<dbReference type="GO" id="GO:0004222">
    <property type="term" value="F:metalloendopeptidase activity"/>
    <property type="evidence" value="ECO:0007669"/>
    <property type="project" value="InterPro"/>
</dbReference>
<dbReference type="Gene3D" id="3.40.390.10">
    <property type="entry name" value="Collagenase (Catalytic Domain)"/>
    <property type="match status" value="1"/>
</dbReference>
<protein>
    <submittedName>
        <fullName evidence="4">Peptidase M12A domain-containing protein</fullName>
    </submittedName>
</protein>
<dbReference type="InterPro" id="IPR024079">
    <property type="entry name" value="MetalloPept_cat_dom_sf"/>
</dbReference>
<accession>A0A914VGC2</accession>
<feature type="domain" description="Peptidase M12A" evidence="2">
    <location>
        <begin position="34"/>
        <end position="130"/>
    </location>
</feature>
<dbReference type="SUPFAM" id="SSF55486">
    <property type="entry name" value="Metalloproteases ('zincins'), catalytic domain"/>
    <property type="match status" value="1"/>
</dbReference>
<reference evidence="4" key="1">
    <citation type="submission" date="2022-11" db="UniProtKB">
        <authorList>
            <consortium name="WormBaseParasite"/>
        </authorList>
    </citation>
    <scope>IDENTIFICATION</scope>
</reference>
<keyword evidence="3" id="KW-1185">Reference proteome</keyword>
<feature type="disulfide bond" evidence="1">
    <location>
        <begin position="101"/>
        <end position="123"/>
    </location>
</feature>
<proteinExistence type="predicted"/>
<keyword evidence="1" id="KW-1015">Disulfide bond</keyword>
<organism evidence="3 4">
    <name type="scientific">Plectus sambesii</name>
    <dbReference type="NCBI Taxonomy" id="2011161"/>
    <lineage>
        <taxon>Eukaryota</taxon>
        <taxon>Metazoa</taxon>
        <taxon>Ecdysozoa</taxon>
        <taxon>Nematoda</taxon>
        <taxon>Chromadorea</taxon>
        <taxon>Plectida</taxon>
        <taxon>Plectina</taxon>
        <taxon>Plectoidea</taxon>
        <taxon>Plectidae</taxon>
        <taxon>Plectus</taxon>
    </lineage>
</organism>
<dbReference type="AlphaFoldDB" id="A0A914VGC2"/>
<name>A0A914VGC2_9BILA</name>
<dbReference type="Proteomes" id="UP000887566">
    <property type="component" value="Unplaced"/>
</dbReference>
<dbReference type="GO" id="GO:0006508">
    <property type="term" value="P:proteolysis"/>
    <property type="evidence" value="ECO:0007669"/>
    <property type="project" value="InterPro"/>
</dbReference>
<dbReference type="InterPro" id="IPR001506">
    <property type="entry name" value="Peptidase_M12A"/>
</dbReference>
<dbReference type="PROSITE" id="PS51864">
    <property type="entry name" value="ASTACIN"/>
    <property type="match status" value="1"/>
</dbReference>
<sequence>MLQYGALSETAKLPTNDYRHRLKRSRPAELYNFNFEPFTEKKLWPDGIVSYRFDSEYPLGWMRDRVLQAFDLIQKLSCIRFQLVNENYKGSFVRLTNGDLCSSQVGRLTDIQEGQVLSLPAWCLRRPEGK</sequence>